<feature type="transmembrane region" description="Helical" evidence="6">
    <location>
        <begin position="240"/>
        <end position="265"/>
    </location>
</feature>
<evidence type="ECO:0000256" key="5">
    <source>
        <dbReference type="ARBA" id="ARBA00023136"/>
    </source>
</evidence>
<dbReference type="PANTHER" id="PTHR30213">
    <property type="entry name" value="INNER MEMBRANE PROTEIN YHJD"/>
    <property type="match status" value="1"/>
</dbReference>
<evidence type="ECO:0000313" key="8">
    <source>
        <dbReference type="Proteomes" id="UP000831327"/>
    </source>
</evidence>
<evidence type="ECO:0000313" key="7">
    <source>
        <dbReference type="EMBL" id="BDG74203.1"/>
    </source>
</evidence>
<keyword evidence="5 6" id="KW-0472">Membrane</keyword>
<comment type="subcellular location">
    <subcellularLocation>
        <location evidence="1">Cell membrane</location>
        <topology evidence="1">Multi-pass membrane protein</topology>
    </subcellularLocation>
</comment>
<protein>
    <recommendedName>
        <fullName evidence="9">YihY/virulence factor BrkB family protein</fullName>
    </recommendedName>
</protein>
<feature type="transmembrane region" description="Helical" evidence="6">
    <location>
        <begin position="214"/>
        <end position="234"/>
    </location>
</feature>
<keyword evidence="3 6" id="KW-0812">Transmembrane</keyword>
<keyword evidence="4 6" id="KW-1133">Transmembrane helix</keyword>
<reference evidence="7 8" key="1">
    <citation type="journal article" date="2016" name="Microbes Environ.">
        <title>Phylogenetically diverse aerobic anoxygenic phototrophic bacteria isolated from epilithic biofilms in Tama river, Japan.</title>
        <authorList>
            <person name="Hirose S."/>
            <person name="Matsuura K."/>
            <person name="Haruta S."/>
        </authorList>
    </citation>
    <scope>NUCLEOTIDE SEQUENCE [LARGE SCALE GENOMIC DNA]</scope>
    <source>
        <strain evidence="7 8">S08</strain>
    </source>
</reference>
<organism evidence="7 8">
    <name type="scientific">Roseomonas fluvialis</name>
    <dbReference type="NCBI Taxonomy" id="1750527"/>
    <lineage>
        <taxon>Bacteria</taxon>
        <taxon>Pseudomonadati</taxon>
        <taxon>Pseudomonadota</taxon>
        <taxon>Alphaproteobacteria</taxon>
        <taxon>Acetobacterales</taxon>
        <taxon>Roseomonadaceae</taxon>
        <taxon>Roseomonas</taxon>
    </lineage>
</organism>
<dbReference type="Pfam" id="PF03631">
    <property type="entry name" value="Virul_fac_BrkB"/>
    <property type="match status" value="1"/>
</dbReference>
<dbReference type="EMBL" id="AP025637">
    <property type="protein sequence ID" value="BDG74203.1"/>
    <property type="molecule type" value="Genomic_DNA"/>
</dbReference>
<feature type="transmembrane region" description="Helical" evidence="6">
    <location>
        <begin position="181"/>
        <end position="202"/>
    </location>
</feature>
<accession>A0ABM7Y8B6</accession>
<dbReference type="PANTHER" id="PTHR30213:SF1">
    <property type="entry name" value="INNER MEMBRANE PROTEIN YHJD"/>
    <property type="match status" value="1"/>
</dbReference>
<name>A0ABM7Y8B6_9PROT</name>
<feature type="transmembrane region" description="Helical" evidence="6">
    <location>
        <begin position="140"/>
        <end position="169"/>
    </location>
</feature>
<dbReference type="PIRSF" id="PIRSF035875">
    <property type="entry name" value="RNase_BN"/>
    <property type="match status" value="1"/>
</dbReference>
<feature type="transmembrane region" description="Helical" evidence="6">
    <location>
        <begin position="29"/>
        <end position="52"/>
    </location>
</feature>
<dbReference type="InterPro" id="IPR017039">
    <property type="entry name" value="Virul_fac_BrkB"/>
</dbReference>
<sequence length="348" mass="35664">MTLDRIRLLAIDTVKGFFADECLSRAASIAYFTLFSLGPLLIVAMAIAGLAFGEDAARGAVQSQLQGLFGADAARTIEAAIANAGNIGAGTLAGMIGIGMLLLTASGTFGELQAALNAIWKTATPPEVSISRLLRAKAAAIGLVAATGFLLLTSLIASTAIAVLGGWIGALLPGTEVMLRVVNIVVSLAMITALFAAIYRVLPDRRIAWRDVGVGAFVTAVLFTIGKSAIGAYVGGGGIASAYGAAGALAAVLVWIYYSAVIFLLGAQFTRAWAGLEGSQQAAPVPAQARLAPQGMTARLVAAVDQVAPARPVRQARLLRPAAAPAWTTVIPALAAATIACVIRDRRR</sequence>
<evidence type="ECO:0000256" key="6">
    <source>
        <dbReference type="SAM" id="Phobius"/>
    </source>
</evidence>
<keyword evidence="8" id="KW-1185">Reference proteome</keyword>
<evidence type="ECO:0000256" key="3">
    <source>
        <dbReference type="ARBA" id="ARBA00022692"/>
    </source>
</evidence>
<evidence type="ECO:0000256" key="1">
    <source>
        <dbReference type="ARBA" id="ARBA00004651"/>
    </source>
</evidence>
<gene>
    <name evidence="7" type="ORF">Rmf_41320</name>
</gene>
<proteinExistence type="predicted"/>
<dbReference type="RefSeq" id="WP_244408386.1">
    <property type="nucleotide sequence ID" value="NZ_AP025637.1"/>
</dbReference>
<dbReference type="NCBIfam" id="TIGR00765">
    <property type="entry name" value="yihY_not_rbn"/>
    <property type="match status" value="1"/>
</dbReference>
<dbReference type="Proteomes" id="UP000831327">
    <property type="component" value="Chromosome"/>
</dbReference>
<evidence type="ECO:0008006" key="9">
    <source>
        <dbReference type="Google" id="ProtNLM"/>
    </source>
</evidence>
<keyword evidence="2" id="KW-1003">Cell membrane</keyword>
<evidence type="ECO:0000256" key="2">
    <source>
        <dbReference type="ARBA" id="ARBA00022475"/>
    </source>
</evidence>
<evidence type="ECO:0000256" key="4">
    <source>
        <dbReference type="ARBA" id="ARBA00022989"/>
    </source>
</evidence>